<keyword evidence="4" id="KW-0297">G-protein coupled receptor</keyword>
<feature type="transmembrane region" description="Helical" evidence="8">
    <location>
        <begin position="245"/>
        <end position="262"/>
    </location>
</feature>
<dbReference type="GO" id="GO:0016020">
    <property type="term" value="C:membrane"/>
    <property type="evidence" value="ECO:0007669"/>
    <property type="project" value="UniProtKB-SubCell"/>
</dbReference>
<evidence type="ECO:0000313" key="10">
    <source>
        <dbReference type="Proteomes" id="UP000515163"/>
    </source>
</evidence>
<evidence type="ECO:0000256" key="1">
    <source>
        <dbReference type="ARBA" id="ARBA00004141"/>
    </source>
</evidence>
<feature type="transmembrane region" description="Helical" evidence="8">
    <location>
        <begin position="137"/>
        <end position="160"/>
    </location>
</feature>
<keyword evidence="3 8" id="KW-1133">Transmembrane helix</keyword>
<evidence type="ECO:0000259" key="9">
    <source>
        <dbReference type="PROSITE" id="PS50262"/>
    </source>
</evidence>
<dbReference type="PANTHER" id="PTHR24240">
    <property type="entry name" value="OPSIN"/>
    <property type="match status" value="1"/>
</dbReference>
<proteinExistence type="predicted"/>
<keyword evidence="10" id="KW-1185">Reference proteome</keyword>
<evidence type="ECO:0000256" key="8">
    <source>
        <dbReference type="SAM" id="Phobius"/>
    </source>
</evidence>
<keyword evidence="2 8" id="KW-0812">Transmembrane</keyword>
<reference evidence="11" key="1">
    <citation type="submission" date="2025-08" db="UniProtKB">
        <authorList>
            <consortium name="RefSeq"/>
        </authorList>
    </citation>
    <scope>IDENTIFICATION</scope>
    <source>
        <tissue evidence="11">Tentacle</tissue>
    </source>
</reference>
<evidence type="ECO:0000256" key="2">
    <source>
        <dbReference type="ARBA" id="ARBA00022692"/>
    </source>
</evidence>
<accession>A0A6P8HJH5</accession>
<dbReference type="CDD" id="cd00637">
    <property type="entry name" value="7tm_classA_rhodopsin-like"/>
    <property type="match status" value="1"/>
</dbReference>
<evidence type="ECO:0000313" key="11">
    <source>
        <dbReference type="RefSeq" id="XP_031555018.1"/>
    </source>
</evidence>
<dbReference type="Proteomes" id="UP000515163">
    <property type="component" value="Unplaced"/>
</dbReference>
<gene>
    <name evidence="11" type="primary">LOC116291924</name>
</gene>
<dbReference type="PRINTS" id="PR00237">
    <property type="entry name" value="GPCRRHODOPSN"/>
</dbReference>
<keyword evidence="7" id="KW-0807">Transducer</keyword>
<dbReference type="RefSeq" id="XP_031555018.1">
    <property type="nucleotide sequence ID" value="XM_031699158.1"/>
</dbReference>
<evidence type="ECO:0000256" key="7">
    <source>
        <dbReference type="ARBA" id="ARBA00023224"/>
    </source>
</evidence>
<evidence type="ECO:0000256" key="4">
    <source>
        <dbReference type="ARBA" id="ARBA00023040"/>
    </source>
</evidence>
<dbReference type="Gene3D" id="1.20.1070.10">
    <property type="entry name" value="Rhodopsin 7-helix transmembrane proteins"/>
    <property type="match status" value="1"/>
</dbReference>
<evidence type="ECO:0000256" key="6">
    <source>
        <dbReference type="ARBA" id="ARBA00023170"/>
    </source>
</evidence>
<dbReference type="PROSITE" id="PS50262">
    <property type="entry name" value="G_PROTEIN_RECEP_F1_2"/>
    <property type="match status" value="1"/>
</dbReference>
<dbReference type="GO" id="GO:0004930">
    <property type="term" value="F:G protein-coupled receptor activity"/>
    <property type="evidence" value="ECO:0007669"/>
    <property type="project" value="UniProtKB-KW"/>
</dbReference>
<name>A0A6P8HJH5_ACTTE</name>
<dbReference type="InParanoid" id="A0A6P8HJH5"/>
<dbReference type="InterPro" id="IPR017452">
    <property type="entry name" value="GPCR_Rhodpsn_7TM"/>
</dbReference>
<dbReference type="OrthoDB" id="5980076at2759"/>
<feature type="transmembrane region" description="Helical" evidence="8">
    <location>
        <begin position="180"/>
        <end position="207"/>
    </location>
</feature>
<keyword evidence="6" id="KW-0675">Receptor</keyword>
<sequence length="366" mass="40530">MFDPNATKVLAYELENRSLGLVIVETCILIVFAVAALVGNSCVLFVFYKSPDLRTVANYYLITLAVSDFAFPVITMPPLIATAATGRDMYGDQGKVIGFIGLSFALGSILTTSLIAKNRFFCIVKPQLYKKFFKKKPAICMIAGAWAIAILGNVLLSLNGKIMFVFDPGRMIYFPSSQDIYIARFFTALNQFLFVVLPLSLTVICYWKVYRSVKVHNATMATNINTGPTNRNSFSKNEIQVTKSLLALVCGSLFCWIPSASIDQISLYVSLPRSVQMITIYAASSSSAINPVIFYIFNRPFRRRFYQLFGHFLPISTVPSTSNESQTQGSNHTALTKVRRIQVKNAVPSTTKSGLFSPSLNCNIGH</sequence>
<dbReference type="SUPFAM" id="SSF81321">
    <property type="entry name" value="Family A G protein-coupled receptor-like"/>
    <property type="match status" value="1"/>
</dbReference>
<feature type="transmembrane region" description="Helical" evidence="8">
    <location>
        <begin position="20"/>
        <end position="47"/>
    </location>
</feature>
<keyword evidence="5 8" id="KW-0472">Membrane</keyword>
<dbReference type="GeneID" id="116291924"/>
<protein>
    <submittedName>
        <fullName evidence="11">Neuropeptide FF receptor 2-like</fullName>
    </submittedName>
</protein>
<comment type="subcellular location">
    <subcellularLocation>
        <location evidence="1">Membrane</location>
        <topology evidence="1">Multi-pass membrane protein</topology>
    </subcellularLocation>
</comment>
<feature type="transmembrane region" description="Helical" evidence="8">
    <location>
        <begin position="274"/>
        <end position="297"/>
    </location>
</feature>
<dbReference type="InterPro" id="IPR050125">
    <property type="entry name" value="GPCR_opsins"/>
</dbReference>
<feature type="transmembrane region" description="Helical" evidence="8">
    <location>
        <begin position="96"/>
        <end position="116"/>
    </location>
</feature>
<evidence type="ECO:0000256" key="3">
    <source>
        <dbReference type="ARBA" id="ARBA00022989"/>
    </source>
</evidence>
<dbReference type="AlphaFoldDB" id="A0A6P8HJH5"/>
<evidence type="ECO:0000256" key="5">
    <source>
        <dbReference type="ARBA" id="ARBA00023136"/>
    </source>
</evidence>
<dbReference type="InterPro" id="IPR000276">
    <property type="entry name" value="GPCR_Rhodpsn"/>
</dbReference>
<feature type="domain" description="G-protein coupled receptors family 1 profile" evidence="9">
    <location>
        <begin position="39"/>
        <end position="294"/>
    </location>
</feature>
<feature type="transmembrane region" description="Helical" evidence="8">
    <location>
        <begin position="59"/>
        <end position="84"/>
    </location>
</feature>
<dbReference type="Pfam" id="PF00001">
    <property type="entry name" value="7tm_1"/>
    <property type="match status" value="1"/>
</dbReference>
<organism evidence="10 11">
    <name type="scientific">Actinia tenebrosa</name>
    <name type="common">Australian red waratah sea anemone</name>
    <dbReference type="NCBI Taxonomy" id="6105"/>
    <lineage>
        <taxon>Eukaryota</taxon>
        <taxon>Metazoa</taxon>
        <taxon>Cnidaria</taxon>
        <taxon>Anthozoa</taxon>
        <taxon>Hexacorallia</taxon>
        <taxon>Actiniaria</taxon>
        <taxon>Actiniidae</taxon>
        <taxon>Actinia</taxon>
    </lineage>
</organism>
<dbReference type="KEGG" id="aten:116291924"/>